<organism evidence="1 2">
    <name type="scientific">Chrysodeixis includens</name>
    <name type="common">Soybean looper</name>
    <name type="synonym">Pseudoplusia includens</name>
    <dbReference type="NCBI Taxonomy" id="689277"/>
    <lineage>
        <taxon>Eukaryota</taxon>
        <taxon>Metazoa</taxon>
        <taxon>Ecdysozoa</taxon>
        <taxon>Arthropoda</taxon>
        <taxon>Hexapoda</taxon>
        <taxon>Insecta</taxon>
        <taxon>Pterygota</taxon>
        <taxon>Neoptera</taxon>
        <taxon>Endopterygota</taxon>
        <taxon>Lepidoptera</taxon>
        <taxon>Glossata</taxon>
        <taxon>Ditrysia</taxon>
        <taxon>Noctuoidea</taxon>
        <taxon>Noctuidae</taxon>
        <taxon>Plusiinae</taxon>
        <taxon>Chrysodeixis</taxon>
    </lineage>
</organism>
<evidence type="ECO:0000313" key="1">
    <source>
        <dbReference type="EMBL" id="CAH0578306.1"/>
    </source>
</evidence>
<sequence length="122" mass="13390">MSRCVNCALSLVHPRPRRQIGEATDAIFGNLNSWITPATMSVEDVNCQGCYAILESASLNVSSGLRVERAYGHQQVCFVCGCSILRAKTHRVSIDSPEGNVIMSCIPTQQVHRLKSLLMLLD</sequence>
<protein>
    <submittedName>
        <fullName evidence="1">Uncharacterized protein</fullName>
    </submittedName>
</protein>
<keyword evidence="2" id="KW-1185">Reference proteome</keyword>
<dbReference type="OrthoDB" id="10046738at2759"/>
<gene>
    <name evidence="1" type="ORF">CINC_LOCUS635</name>
</gene>
<accession>A0A9P0FP37</accession>
<evidence type="ECO:0000313" key="2">
    <source>
        <dbReference type="Proteomes" id="UP001154114"/>
    </source>
</evidence>
<reference evidence="1" key="1">
    <citation type="submission" date="2021-12" db="EMBL/GenBank/DDBJ databases">
        <authorList>
            <person name="King R."/>
        </authorList>
    </citation>
    <scope>NUCLEOTIDE SEQUENCE</scope>
</reference>
<dbReference type="Proteomes" id="UP001154114">
    <property type="component" value="Chromosome 1"/>
</dbReference>
<dbReference type="AlphaFoldDB" id="A0A9P0FP37"/>
<proteinExistence type="predicted"/>
<name>A0A9P0FP37_CHRIL</name>
<dbReference type="EMBL" id="LR824004">
    <property type="protein sequence ID" value="CAH0578306.1"/>
    <property type="molecule type" value="Genomic_DNA"/>
</dbReference>